<reference evidence="5" key="1">
    <citation type="submission" date="2023-01" db="EMBL/GenBank/DDBJ databases">
        <title>Genome assembly of the deep-sea coral Lophelia pertusa.</title>
        <authorList>
            <person name="Herrera S."/>
            <person name="Cordes E."/>
        </authorList>
    </citation>
    <scope>NUCLEOTIDE SEQUENCE</scope>
    <source>
        <strain evidence="5">USNM1676648</strain>
        <tissue evidence="5">Polyp</tissue>
    </source>
</reference>
<keyword evidence="2" id="KW-0378">Hydrolase</keyword>
<sequence length="271" mass="30738">MGILPLSEQLLKKLEGLKSPAVVVKASVIFEFDPEEAEEERMLLIWDFAVDRVLTETVTPQQPHVPQETIPVAPLLDVNTLTEKCNCALFPVTNGIFFNQPEEEEEEEESQDEVHCASNTQTYSPLNSDEEAGFSGGSYDGTSSEDSEDENVRHTLGFKCIGAAHELPRHDFLKVAERKLHREHCKLAVKLRAEPSNEKDKNAIAIDMNHGTDWFTVGYIASELTQYLHPLMSNDKIVDVSVQHIFMRVFFARMGYYPLILITRKGQWKNM</sequence>
<evidence type="ECO:0000256" key="3">
    <source>
        <dbReference type="SAM" id="MobiDB-lite"/>
    </source>
</evidence>
<evidence type="ECO:0000256" key="2">
    <source>
        <dbReference type="ARBA" id="ARBA00022801"/>
    </source>
</evidence>
<dbReference type="InterPro" id="IPR014905">
    <property type="entry name" value="HIRAN"/>
</dbReference>
<protein>
    <recommendedName>
        <fullName evidence="4">HIRAN domain-containing protein</fullName>
    </recommendedName>
</protein>
<evidence type="ECO:0000256" key="1">
    <source>
        <dbReference type="ARBA" id="ARBA00022723"/>
    </source>
</evidence>
<dbReference type="GO" id="GO:0003676">
    <property type="term" value="F:nucleic acid binding"/>
    <property type="evidence" value="ECO:0007669"/>
    <property type="project" value="InterPro"/>
</dbReference>
<dbReference type="Gene3D" id="3.30.70.2330">
    <property type="match status" value="1"/>
</dbReference>
<dbReference type="EMBL" id="MU825917">
    <property type="protein sequence ID" value="KAJ7382682.1"/>
    <property type="molecule type" value="Genomic_DNA"/>
</dbReference>
<dbReference type="GO" id="GO:0016818">
    <property type="term" value="F:hydrolase activity, acting on acid anhydrides, in phosphorus-containing anhydrides"/>
    <property type="evidence" value="ECO:0007669"/>
    <property type="project" value="InterPro"/>
</dbReference>
<feature type="domain" description="HIRAN" evidence="4">
    <location>
        <begin position="189"/>
        <end position="237"/>
    </location>
</feature>
<dbReference type="Pfam" id="PF08797">
    <property type="entry name" value="HIRAN"/>
    <property type="match status" value="1"/>
</dbReference>
<keyword evidence="1" id="KW-0479">Metal-binding</keyword>
<keyword evidence="6" id="KW-1185">Reference proteome</keyword>
<dbReference type="Proteomes" id="UP001163046">
    <property type="component" value="Unassembled WGS sequence"/>
</dbReference>
<dbReference type="OrthoDB" id="5952622at2759"/>
<feature type="compositionally biased region" description="Acidic residues" evidence="3">
    <location>
        <begin position="101"/>
        <end position="111"/>
    </location>
</feature>
<organism evidence="5 6">
    <name type="scientific">Desmophyllum pertusum</name>
    <dbReference type="NCBI Taxonomy" id="174260"/>
    <lineage>
        <taxon>Eukaryota</taxon>
        <taxon>Metazoa</taxon>
        <taxon>Cnidaria</taxon>
        <taxon>Anthozoa</taxon>
        <taxon>Hexacorallia</taxon>
        <taxon>Scleractinia</taxon>
        <taxon>Caryophylliina</taxon>
        <taxon>Caryophylliidae</taxon>
        <taxon>Desmophyllum</taxon>
    </lineage>
</organism>
<proteinExistence type="predicted"/>
<dbReference type="AlphaFoldDB" id="A0A9W9ZJ98"/>
<evidence type="ECO:0000259" key="4">
    <source>
        <dbReference type="Pfam" id="PF08797"/>
    </source>
</evidence>
<feature type="region of interest" description="Disordered" evidence="3">
    <location>
        <begin position="101"/>
        <end position="150"/>
    </location>
</feature>
<accession>A0A9W9ZJ98</accession>
<name>A0A9W9ZJ98_9CNID</name>
<evidence type="ECO:0000313" key="6">
    <source>
        <dbReference type="Proteomes" id="UP001163046"/>
    </source>
</evidence>
<gene>
    <name evidence="5" type="ORF">OS493_033474</name>
</gene>
<comment type="caution">
    <text evidence="5">The sequence shown here is derived from an EMBL/GenBank/DDBJ whole genome shotgun (WGS) entry which is preliminary data.</text>
</comment>
<feature type="compositionally biased region" description="Polar residues" evidence="3">
    <location>
        <begin position="117"/>
        <end position="127"/>
    </location>
</feature>
<dbReference type="GO" id="GO:0008270">
    <property type="term" value="F:zinc ion binding"/>
    <property type="evidence" value="ECO:0007669"/>
    <property type="project" value="InterPro"/>
</dbReference>
<evidence type="ECO:0000313" key="5">
    <source>
        <dbReference type="EMBL" id="KAJ7382682.1"/>
    </source>
</evidence>